<dbReference type="EMBL" id="JANHOG010002843">
    <property type="protein sequence ID" value="KAJ3519427.1"/>
    <property type="molecule type" value="Genomic_DNA"/>
</dbReference>
<keyword evidence="2" id="KW-1185">Reference proteome</keyword>
<sequence length="730" mass="87756">MAQDEETADQFREDRLVERCWIVWKQGYQWILTTNEQIAQARESLLVRQALHQWRTSTTERREMYRRVASLSDSRCLKVTLQVWREKLKQKQQVKWRQDMRARMKTVRDNHDARLKQDAWMVWKQKYHVVAADRNYCRRLLLRFFSAWKGRKSRLDQLQVRGEDLISLRERSQMERCWALWRHAIQLRQTENIVAGRVDLRILSDALDTWKRRLRENQGTDRHYDFFLMRRTLLSWKAAMDRLKVLDRKAAKHTSRQNDVLVRAVWRVWKAHERGKTLERVRTARFTVRLWQKWQDRLREQREREDLAVAFSLRSSSVLASSSLKKWMQVYKSHRNAEAYAVSYCNLRLQYRMMDAWRLQLRYQLQQFRAAKRAEKFFTTRKTWKKWLEKLADRKRERQVTVFEKKILQRYLHVWSQRAQDERQRKLLCDVMQERVNLRIMTNALNHWTNRVVDIKFRELEVGQQSDREVQAAAFKKWKELCIRHVEELSLMESYKDVKREAAESMRRVFYRWLNAARQARHKRLLLQEKEEQLKLTKVAHAWDKWREQYLAIRLQPMADAFLIQRQQNLVFRAFGIWHSRSTSLPAIRFHASHLKAKSWRIWRDSMPKALQSKRARESDRKAVLSKAFAKWVQAYKTKLELKAVARARYLRLPTAAPRQIGGPQLRAMPSTAQSARENDKQLTSAQSSPVDEKEGSSTRPRPTGYSEAIPGEAWHCESAFGKTAISRAP</sequence>
<reference evidence="1" key="1">
    <citation type="submission" date="2022-07" db="EMBL/GenBank/DDBJ databases">
        <title>Genome Sequence of Phlebia brevispora.</title>
        <authorList>
            <person name="Buettner E."/>
        </authorList>
    </citation>
    <scope>NUCLEOTIDE SEQUENCE</scope>
    <source>
        <strain evidence="1">MPL23</strain>
    </source>
</reference>
<comment type="caution">
    <text evidence="1">The sequence shown here is derived from an EMBL/GenBank/DDBJ whole genome shotgun (WGS) entry which is preliminary data.</text>
</comment>
<gene>
    <name evidence="1" type="ORF">NM688_g9302</name>
</gene>
<proteinExistence type="predicted"/>
<evidence type="ECO:0000313" key="2">
    <source>
        <dbReference type="Proteomes" id="UP001148662"/>
    </source>
</evidence>
<organism evidence="1 2">
    <name type="scientific">Phlebia brevispora</name>
    <dbReference type="NCBI Taxonomy" id="194682"/>
    <lineage>
        <taxon>Eukaryota</taxon>
        <taxon>Fungi</taxon>
        <taxon>Dikarya</taxon>
        <taxon>Basidiomycota</taxon>
        <taxon>Agaricomycotina</taxon>
        <taxon>Agaricomycetes</taxon>
        <taxon>Polyporales</taxon>
        <taxon>Meruliaceae</taxon>
        <taxon>Phlebia</taxon>
    </lineage>
</organism>
<protein>
    <submittedName>
        <fullName evidence="1">Uncharacterized protein</fullName>
    </submittedName>
</protein>
<evidence type="ECO:0000313" key="1">
    <source>
        <dbReference type="EMBL" id="KAJ3519427.1"/>
    </source>
</evidence>
<name>A0ACC1RIF7_9APHY</name>
<dbReference type="Proteomes" id="UP001148662">
    <property type="component" value="Unassembled WGS sequence"/>
</dbReference>
<accession>A0ACC1RIF7</accession>